<dbReference type="Pfam" id="PF02737">
    <property type="entry name" value="3HCDH_N"/>
    <property type="match status" value="1"/>
</dbReference>
<evidence type="ECO:0000259" key="5">
    <source>
        <dbReference type="Pfam" id="PF00725"/>
    </source>
</evidence>
<dbReference type="PANTHER" id="PTHR48075:SF5">
    <property type="entry name" value="3-HYDROXYBUTYRYL-COA DEHYDROGENASE"/>
    <property type="match status" value="1"/>
</dbReference>
<dbReference type="PANTHER" id="PTHR48075">
    <property type="entry name" value="3-HYDROXYACYL-COA DEHYDROGENASE FAMILY PROTEIN"/>
    <property type="match status" value="1"/>
</dbReference>
<evidence type="ECO:0000313" key="7">
    <source>
        <dbReference type="EMBL" id="MDT0416868.1"/>
    </source>
</evidence>
<dbReference type="InterPro" id="IPR013328">
    <property type="entry name" value="6PGD_dom2"/>
</dbReference>
<dbReference type="RefSeq" id="WP_093852904.1">
    <property type="nucleotide sequence ID" value="NZ_JAVRER010000021.1"/>
</dbReference>
<dbReference type="PIRSF" id="PIRSF000105">
    <property type="entry name" value="HCDH"/>
    <property type="match status" value="1"/>
</dbReference>
<dbReference type="Gene3D" id="1.10.1040.10">
    <property type="entry name" value="N-(1-d-carboxylethyl)-l-norvaline Dehydrogenase, domain 2"/>
    <property type="match status" value="1"/>
</dbReference>
<sequence length="286" mass="29649">MSAAVPRRAGVIGGGRMGAGIAQSFATAGAAVTVVEQDEAAAAKVRERVAGSLERAARRGLLPAAPEEILGRLAFVGDVGGLPADADLVVEAVPENTGLKAKLLAAAERVVGADTVLATNTSSLSVTELSASLARPGRFLGMHFFNPVPASALVELVVPEATERAVVDLALAWTAGLGKKDVVVRDSPGFASSRLGVALGLEAIRMVEEGVAAPEAIDDAMTLGYKHPMGPLRLTDLVGLDVRLAIAEYLHRTLGERFAPPALLREKVARGELGRSTGQGFYTWND</sequence>
<feature type="domain" description="3-hydroxyacyl-CoA dehydrogenase C-terminal" evidence="5">
    <location>
        <begin position="189"/>
        <end position="284"/>
    </location>
</feature>
<dbReference type="SUPFAM" id="SSF51735">
    <property type="entry name" value="NAD(P)-binding Rossmann-fold domains"/>
    <property type="match status" value="1"/>
</dbReference>
<comment type="caution">
    <text evidence="7">The sequence shown here is derived from an EMBL/GenBank/DDBJ whole genome shotgun (WGS) entry which is preliminary data.</text>
</comment>
<accession>A0ABD5E677</accession>
<dbReference type="InterPro" id="IPR036291">
    <property type="entry name" value="NAD(P)-bd_dom_sf"/>
</dbReference>
<dbReference type="Gene3D" id="3.40.50.720">
    <property type="entry name" value="NAD(P)-binding Rossmann-like Domain"/>
    <property type="match status" value="1"/>
</dbReference>
<organism evidence="7 8">
    <name type="scientific">Streptomyces evansiae</name>
    <dbReference type="NCBI Taxonomy" id="3075535"/>
    <lineage>
        <taxon>Bacteria</taxon>
        <taxon>Bacillati</taxon>
        <taxon>Actinomycetota</taxon>
        <taxon>Actinomycetes</taxon>
        <taxon>Kitasatosporales</taxon>
        <taxon>Streptomycetaceae</taxon>
        <taxon>Streptomyces</taxon>
    </lineage>
</organism>
<protein>
    <submittedName>
        <fullName evidence="7">3-hydroxyacyl-CoA dehydrogenase family protein</fullName>
    </submittedName>
</protein>
<name>A0ABD5E677_9ACTN</name>
<comment type="similarity">
    <text evidence="2">Belongs to the 3-hydroxyacyl-CoA dehydrogenase family.</text>
</comment>
<evidence type="ECO:0000313" key="8">
    <source>
        <dbReference type="Proteomes" id="UP001183607"/>
    </source>
</evidence>
<feature type="site" description="Important for catalytic activity" evidence="4">
    <location>
        <position position="143"/>
    </location>
</feature>
<evidence type="ECO:0000259" key="6">
    <source>
        <dbReference type="Pfam" id="PF02737"/>
    </source>
</evidence>
<feature type="domain" description="3-hydroxyacyl-CoA dehydrogenase NAD binding" evidence="6">
    <location>
        <begin position="9"/>
        <end position="186"/>
    </location>
</feature>
<dbReference type="InterPro" id="IPR008927">
    <property type="entry name" value="6-PGluconate_DH-like_C_sf"/>
</dbReference>
<dbReference type="Pfam" id="PF00725">
    <property type="entry name" value="3HCDH"/>
    <property type="match status" value="1"/>
</dbReference>
<proteinExistence type="inferred from homology"/>
<dbReference type="GO" id="GO:0016491">
    <property type="term" value="F:oxidoreductase activity"/>
    <property type="evidence" value="ECO:0007669"/>
    <property type="project" value="UniProtKB-KW"/>
</dbReference>
<dbReference type="InterPro" id="IPR006108">
    <property type="entry name" value="3HC_DH_C"/>
</dbReference>
<keyword evidence="3" id="KW-0560">Oxidoreductase</keyword>
<gene>
    <name evidence="7" type="ORF">RM574_15355</name>
</gene>
<evidence type="ECO:0000256" key="1">
    <source>
        <dbReference type="ARBA" id="ARBA00005086"/>
    </source>
</evidence>
<dbReference type="InterPro" id="IPR006176">
    <property type="entry name" value="3-OHacyl-CoA_DH_NAD-bd"/>
</dbReference>
<dbReference type="AlphaFoldDB" id="A0ABD5E677"/>
<evidence type="ECO:0000256" key="3">
    <source>
        <dbReference type="ARBA" id="ARBA00023002"/>
    </source>
</evidence>
<dbReference type="InterPro" id="IPR022694">
    <property type="entry name" value="3-OHacyl-CoA_DH"/>
</dbReference>
<reference evidence="8" key="1">
    <citation type="submission" date="2023-07" db="EMBL/GenBank/DDBJ databases">
        <title>30 novel species of actinomycetes from the DSMZ collection.</title>
        <authorList>
            <person name="Nouioui I."/>
        </authorList>
    </citation>
    <scope>NUCLEOTIDE SEQUENCE [LARGE SCALE GENOMIC DNA]</scope>
    <source>
        <strain evidence="8">DSM 41982</strain>
    </source>
</reference>
<evidence type="ECO:0000256" key="4">
    <source>
        <dbReference type="PIRSR" id="PIRSR000105-1"/>
    </source>
</evidence>
<dbReference type="Proteomes" id="UP001183607">
    <property type="component" value="Unassembled WGS sequence"/>
</dbReference>
<dbReference type="EMBL" id="JAVRER010000021">
    <property type="protein sequence ID" value="MDT0416868.1"/>
    <property type="molecule type" value="Genomic_DNA"/>
</dbReference>
<dbReference type="SUPFAM" id="SSF48179">
    <property type="entry name" value="6-phosphogluconate dehydrogenase C-terminal domain-like"/>
    <property type="match status" value="1"/>
</dbReference>
<evidence type="ECO:0000256" key="2">
    <source>
        <dbReference type="ARBA" id="ARBA00009463"/>
    </source>
</evidence>
<comment type="pathway">
    <text evidence="1">Lipid metabolism; butanoate metabolism.</text>
</comment>